<keyword evidence="6" id="KW-1185">Reference proteome</keyword>
<gene>
    <name evidence="5" type="primary">mdtN</name>
    <name evidence="5" type="ORF">P4B07_23855</name>
</gene>
<dbReference type="Gene3D" id="2.40.50.100">
    <property type="match status" value="1"/>
</dbReference>
<dbReference type="InterPro" id="IPR050393">
    <property type="entry name" value="MFP_Efflux_Pump"/>
</dbReference>
<keyword evidence="5" id="KW-0614">Plasmid</keyword>
<keyword evidence="2" id="KW-0812">Transmembrane</keyword>
<proteinExistence type="predicted"/>
<dbReference type="PANTHER" id="PTHR30367">
    <property type="entry name" value="P-HYDROXYBENZOIC ACID EFFLUX PUMP SUBUNIT AAEA-RELATED"/>
    <property type="match status" value="1"/>
</dbReference>
<dbReference type="RefSeq" id="WP_051659199.1">
    <property type="nucleotide sequence ID" value="NZ_CP015881.1"/>
</dbReference>
<dbReference type="Gene3D" id="1.10.287.470">
    <property type="entry name" value="Helix hairpin bin"/>
    <property type="match status" value="2"/>
</dbReference>
<feature type="coiled-coil region" evidence="1">
    <location>
        <begin position="89"/>
        <end position="130"/>
    </location>
</feature>
<sequence length="354" mass="38428">MSADDVFRRAVARTLGPLIIASAAVAVYFTFWQVDRSPRTDVAEIDAPTVAIAASVPGRIIAVEVRNNASVKKGDVLFRLDPEPYRLRLEQAQAELKATQSEVAQGERNLDLERANADVADRQIARAQNNVLLARQTQERLEPLLPRRFVTAQQVDEARTAVKDAEVSLAQALQSAHGANRVIGTLDTRKAQADVARATVALAERDLENTIVRAPFDGKIVGLRTTVGKVVVPAETLFTLIDTAEWETVAFFRETELKAIAIGSRADVFVMADPERRISGTVEGVGWGVRSEDSATILGIPIVSNSLNWVRVAKRFPVHVRLENPPEDLMRVGASAVVVIGPAHNDADAVPAAK</sequence>
<dbReference type="SUPFAM" id="SSF111369">
    <property type="entry name" value="HlyD-like secretion proteins"/>
    <property type="match status" value="2"/>
</dbReference>
<feature type="domain" description="p-hydroxybenzoic acid efflux pump subunit AaeA-like beta-barrel" evidence="4">
    <location>
        <begin position="249"/>
        <end position="340"/>
    </location>
</feature>
<dbReference type="Gene3D" id="2.40.30.170">
    <property type="match status" value="1"/>
</dbReference>
<evidence type="ECO:0000259" key="3">
    <source>
        <dbReference type="Pfam" id="PF25917"/>
    </source>
</evidence>
<evidence type="ECO:0000313" key="6">
    <source>
        <dbReference type="Proteomes" id="UP001214094"/>
    </source>
</evidence>
<evidence type="ECO:0000256" key="2">
    <source>
        <dbReference type="SAM" id="Phobius"/>
    </source>
</evidence>
<dbReference type="GeneID" id="29521605"/>
<keyword evidence="1" id="KW-0175">Coiled coil</keyword>
<dbReference type="PANTHER" id="PTHR30367:SF1">
    <property type="entry name" value="MULTIDRUG RESISTANCE PROTEIN MDTN"/>
    <property type="match status" value="1"/>
</dbReference>
<evidence type="ECO:0000259" key="4">
    <source>
        <dbReference type="Pfam" id="PF25963"/>
    </source>
</evidence>
<dbReference type="Pfam" id="PF25917">
    <property type="entry name" value="BSH_RND"/>
    <property type="match status" value="1"/>
</dbReference>
<dbReference type="EMBL" id="CP121309">
    <property type="protein sequence ID" value="WFP94247.1"/>
    <property type="molecule type" value="Genomic_DNA"/>
</dbReference>
<keyword evidence="2" id="KW-0472">Membrane</keyword>
<dbReference type="Proteomes" id="UP001214094">
    <property type="component" value="Plasmid unnamedA"/>
</dbReference>
<organism evidence="5 6">
    <name type="scientific">Ensifer adhaerens</name>
    <name type="common">Sinorhizobium morelense</name>
    <dbReference type="NCBI Taxonomy" id="106592"/>
    <lineage>
        <taxon>Bacteria</taxon>
        <taxon>Pseudomonadati</taxon>
        <taxon>Pseudomonadota</taxon>
        <taxon>Alphaproteobacteria</taxon>
        <taxon>Hyphomicrobiales</taxon>
        <taxon>Rhizobiaceae</taxon>
        <taxon>Sinorhizobium/Ensifer group</taxon>
        <taxon>Ensifer</taxon>
    </lineage>
</organism>
<keyword evidence="2" id="KW-1133">Transmembrane helix</keyword>
<dbReference type="InterPro" id="IPR058634">
    <property type="entry name" value="AaeA-lik-b-barrel"/>
</dbReference>
<feature type="transmembrane region" description="Helical" evidence="2">
    <location>
        <begin position="12"/>
        <end position="32"/>
    </location>
</feature>
<dbReference type="InterPro" id="IPR058625">
    <property type="entry name" value="MdtA-like_BSH"/>
</dbReference>
<feature type="domain" description="Multidrug resistance protein MdtA-like barrel-sandwich hybrid" evidence="3">
    <location>
        <begin position="49"/>
        <end position="241"/>
    </location>
</feature>
<evidence type="ECO:0000256" key="1">
    <source>
        <dbReference type="SAM" id="Coils"/>
    </source>
</evidence>
<evidence type="ECO:0000313" key="5">
    <source>
        <dbReference type="EMBL" id="WFP94247.1"/>
    </source>
</evidence>
<protein>
    <submittedName>
        <fullName evidence="5">Multidrug transporter subunit MdtN</fullName>
    </submittedName>
</protein>
<dbReference type="Pfam" id="PF25963">
    <property type="entry name" value="Beta-barrel_AAEA"/>
    <property type="match status" value="1"/>
</dbReference>
<accession>A0ABY8HQ64</accession>
<geneLocation type="plasmid" evidence="5 6">
    <name>unnamedA</name>
</geneLocation>
<reference evidence="5 6" key="1">
    <citation type="submission" date="2023-03" db="EMBL/GenBank/DDBJ databases">
        <title>Comparative genome and transcriptome analysis combination mining strategies for increasing vitamin B12 production of Ensifer adhaerens strain.</title>
        <authorList>
            <person name="Yongheng L."/>
        </authorList>
    </citation>
    <scope>NUCLEOTIDE SEQUENCE [LARGE SCALE GENOMIC DNA]</scope>
    <source>
        <strain evidence="5 6">Casida A-T305</strain>
        <plasmid evidence="5 6">unnamedA</plasmid>
    </source>
</reference>
<dbReference type="NCBIfam" id="NF007785">
    <property type="entry name" value="PRK10476.1"/>
    <property type="match status" value="1"/>
</dbReference>
<name>A0ABY8HQ64_ENSAD</name>